<gene>
    <name evidence="1" type="ORF">Tci_033205</name>
</gene>
<name>A0A6L2LJP5_TANCI</name>
<dbReference type="EMBL" id="BKCJ010004470">
    <property type="protein sequence ID" value="GEU61227.1"/>
    <property type="molecule type" value="Genomic_DNA"/>
</dbReference>
<sequence length="272" mass="30682">MQEQFDVGVSKMKAFRAKRIATNKMTCSFREQYPLLRVYVQELINQNPGTTVRIDLQQKPNPESLTRTFRRVYVCLGALKQVGVNANNGIYPVAYVIVEAESKASWCWFLNLLREGLGIKANFNYTFISDRQKINPCNGWEMWLVVESGTVIIPPIHKPQVGRPSTKRKKSYDEIASQSASSGKLSRKVSSVVNVEMWVITGKAVGVKVVQVKLVVLVMLVQDKLLVQGMYLVKLVQEVKPVQDKLLVQGMPQVKLLVLVNLVQHQAQQAKV</sequence>
<reference evidence="1" key="1">
    <citation type="journal article" date="2019" name="Sci. Rep.">
        <title>Draft genome of Tanacetum cinerariifolium, the natural source of mosquito coil.</title>
        <authorList>
            <person name="Yamashiro T."/>
            <person name="Shiraishi A."/>
            <person name="Satake H."/>
            <person name="Nakayama K."/>
        </authorList>
    </citation>
    <scope>NUCLEOTIDE SEQUENCE</scope>
</reference>
<dbReference type="AlphaFoldDB" id="A0A6L2LJP5"/>
<protein>
    <recommendedName>
        <fullName evidence="2">MULE transposase domain-containing protein</fullName>
    </recommendedName>
</protein>
<dbReference type="PANTHER" id="PTHR31973:SF190">
    <property type="entry name" value="MULE TRANSPOSASE DOMAIN-CONTAINING PROTEIN"/>
    <property type="match status" value="1"/>
</dbReference>
<organism evidence="1">
    <name type="scientific">Tanacetum cinerariifolium</name>
    <name type="common">Dalmatian daisy</name>
    <name type="synonym">Chrysanthemum cinerariifolium</name>
    <dbReference type="NCBI Taxonomy" id="118510"/>
    <lineage>
        <taxon>Eukaryota</taxon>
        <taxon>Viridiplantae</taxon>
        <taxon>Streptophyta</taxon>
        <taxon>Embryophyta</taxon>
        <taxon>Tracheophyta</taxon>
        <taxon>Spermatophyta</taxon>
        <taxon>Magnoliopsida</taxon>
        <taxon>eudicotyledons</taxon>
        <taxon>Gunneridae</taxon>
        <taxon>Pentapetalae</taxon>
        <taxon>asterids</taxon>
        <taxon>campanulids</taxon>
        <taxon>Asterales</taxon>
        <taxon>Asteraceae</taxon>
        <taxon>Asteroideae</taxon>
        <taxon>Anthemideae</taxon>
        <taxon>Anthemidinae</taxon>
        <taxon>Tanacetum</taxon>
    </lineage>
</organism>
<dbReference type="PANTHER" id="PTHR31973">
    <property type="entry name" value="POLYPROTEIN, PUTATIVE-RELATED"/>
    <property type="match status" value="1"/>
</dbReference>
<accession>A0A6L2LJP5</accession>
<proteinExistence type="predicted"/>
<comment type="caution">
    <text evidence="1">The sequence shown here is derived from an EMBL/GenBank/DDBJ whole genome shotgun (WGS) entry which is preliminary data.</text>
</comment>
<evidence type="ECO:0008006" key="2">
    <source>
        <dbReference type="Google" id="ProtNLM"/>
    </source>
</evidence>
<evidence type="ECO:0000313" key="1">
    <source>
        <dbReference type="EMBL" id="GEU61227.1"/>
    </source>
</evidence>